<evidence type="ECO:0000313" key="3">
    <source>
        <dbReference type="Proteomes" id="UP000789759"/>
    </source>
</evidence>
<organism evidence="2 3">
    <name type="scientific">Cetraspora pellucida</name>
    <dbReference type="NCBI Taxonomy" id="1433469"/>
    <lineage>
        <taxon>Eukaryota</taxon>
        <taxon>Fungi</taxon>
        <taxon>Fungi incertae sedis</taxon>
        <taxon>Mucoromycota</taxon>
        <taxon>Glomeromycotina</taxon>
        <taxon>Glomeromycetes</taxon>
        <taxon>Diversisporales</taxon>
        <taxon>Gigasporaceae</taxon>
        <taxon>Cetraspora</taxon>
    </lineage>
</organism>
<proteinExistence type="predicted"/>
<comment type="caution">
    <text evidence="2">The sequence shown here is derived from an EMBL/GenBank/DDBJ whole genome shotgun (WGS) entry which is preliminary data.</text>
</comment>
<evidence type="ECO:0000313" key="2">
    <source>
        <dbReference type="EMBL" id="CAG8804474.1"/>
    </source>
</evidence>
<gene>
    <name evidence="2" type="ORF">CPELLU_LOCUS18005</name>
</gene>
<dbReference type="GO" id="GO:0046983">
    <property type="term" value="F:protein dimerization activity"/>
    <property type="evidence" value="ECO:0007669"/>
    <property type="project" value="InterPro"/>
</dbReference>
<dbReference type="OrthoDB" id="2409584at2759"/>
<dbReference type="PANTHER" id="PTHR46169:SF15">
    <property type="entry name" value="INNER CENTROMERE PROTEIN A-LIKE ISOFORM X1-RELATED"/>
    <property type="match status" value="1"/>
</dbReference>
<dbReference type="SUPFAM" id="SSF53098">
    <property type="entry name" value="Ribonuclease H-like"/>
    <property type="match status" value="1"/>
</dbReference>
<accession>A0A9N9K2A8</accession>
<dbReference type="InterPro" id="IPR052717">
    <property type="entry name" value="Vacuolar_transposase_reg"/>
</dbReference>
<dbReference type="GO" id="GO:0006357">
    <property type="term" value="P:regulation of transcription by RNA polymerase II"/>
    <property type="evidence" value="ECO:0007669"/>
    <property type="project" value="TreeGrafter"/>
</dbReference>
<dbReference type="AlphaFoldDB" id="A0A9N9K2A8"/>
<dbReference type="GO" id="GO:0005634">
    <property type="term" value="C:nucleus"/>
    <property type="evidence" value="ECO:0007669"/>
    <property type="project" value="TreeGrafter"/>
</dbReference>
<dbReference type="InterPro" id="IPR008906">
    <property type="entry name" value="HATC_C_dom"/>
</dbReference>
<name>A0A9N9K2A8_9GLOM</name>
<dbReference type="Pfam" id="PF05699">
    <property type="entry name" value="Dimer_Tnp_hAT"/>
    <property type="match status" value="1"/>
</dbReference>
<sequence length="78" mass="8964">LIFGKAQRLQESMDDLDCYLDFRQTPLASPDYDPLLWWRQHQTQFPILSKLARKYLGVSATSALSEHIFSDAGNHITP</sequence>
<dbReference type="PANTHER" id="PTHR46169">
    <property type="entry name" value="DNA REPLICATION-RELATED ELEMENT FACTOR, ISOFORM A"/>
    <property type="match status" value="1"/>
</dbReference>
<feature type="non-terminal residue" evidence="2">
    <location>
        <position position="1"/>
    </location>
</feature>
<feature type="domain" description="HAT C-terminal dimerisation" evidence="1">
    <location>
        <begin position="20"/>
        <end position="77"/>
    </location>
</feature>
<keyword evidence="3" id="KW-1185">Reference proteome</keyword>
<dbReference type="Proteomes" id="UP000789759">
    <property type="component" value="Unassembled WGS sequence"/>
</dbReference>
<evidence type="ECO:0000259" key="1">
    <source>
        <dbReference type="Pfam" id="PF05699"/>
    </source>
</evidence>
<protein>
    <submittedName>
        <fullName evidence="2">7172_t:CDS:1</fullName>
    </submittedName>
</protein>
<dbReference type="EMBL" id="CAJVQA010033445">
    <property type="protein sequence ID" value="CAG8804474.1"/>
    <property type="molecule type" value="Genomic_DNA"/>
</dbReference>
<reference evidence="2" key="1">
    <citation type="submission" date="2021-06" db="EMBL/GenBank/DDBJ databases">
        <authorList>
            <person name="Kallberg Y."/>
            <person name="Tangrot J."/>
            <person name="Rosling A."/>
        </authorList>
    </citation>
    <scope>NUCLEOTIDE SEQUENCE</scope>
    <source>
        <strain evidence="2">FL966</strain>
    </source>
</reference>
<dbReference type="InterPro" id="IPR012337">
    <property type="entry name" value="RNaseH-like_sf"/>
</dbReference>